<dbReference type="PANTHER" id="PTHR33542:SF5">
    <property type="entry name" value="FERROCHELATASE CHE1"/>
    <property type="match status" value="1"/>
</dbReference>
<sequence length="247" mass="25566">MSLVAPRTTLAEPEPVLLLTAHGTRSPEGQRTVTGIAERLRRRRPDLRVELAYVDVQEPHVADSVAALTGAGLRVVVVPILLSLGYHVEVDIAQAVAGRESACATGALGPDPILADILVRRAEGAGGGPGDALVVAAAGSSRERAQADVDALLDAVRCRWAGPVTVGYGSAAAPTIADAVAAARDGSPRRVIAASYLIGPGHFADVIARAGADLTTRPLGTHPELLTLVERRYAEGLQRLARVASPL</sequence>
<keyword evidence="1" id="KW-0479">Metal-binding</keyword>
<dbReference type="GO" id="GO:0016829">
    <property type="term" value="F:lyase activity"/>
    <property type="evidence" value="ECO:0007669"/>
    <property type="project" value="UniProtKB-KW"/>
</dbReference>
<dbReference type="SUPFAM" id="SSF53800">
    <property type="entry name" value="Chelatase"/>
    <property type="match status" value="1"/>
</dbReference>
<evidence type="ECO:0000313" key="4">
    <source>
        <dbReference type="Proteomes" id="UP000431092"/>
    </source>
</evidence>
<gene>
    <name evidence="3" type="ORF">GGG17_02510</name>
</gene>
<dbReference type="Proteomes" id="UP000431092">
    <property type="component" value="Unassembled WGS sequence"/>
</dbReference>
<accession>A0A6I3IDY6</accession>
<dbReference type="AlphaFoldDB" id="A0A6I3IDY6"/>
<dbReference type="InterPro" id="IPR002762">
    <property type="entry name" value="CbiX-like"/>
</dbReference>
<keyword evidence="2" id="KW-0456">Lyase</keyword>
<dbReference type="Pfam" id="PF01903">
    <property type="entry name" value="CbiX"/>
    <property type="match status" value="2"/>
</dbReference>
<organism evidence="3 4">
    <name type="scientific">Arsenicicoccus cauae</name>
    <dbReference type="NCBI Taxonomy" id="2663847"/>
    <lineage>
        <taxon>Bacteria</taxon>
        <taxon>Bacillati</taxon>
        <taxon>Actinomycetota</taxon>
        <taxon>Actinomycetes</taxon>
        <taxon>Micrococcales</taxon>
        <taxon>Intrasporangiaceae</taxon>
        <taxon>Arsenicicoccus</taxon>
    </lineage>
</organism>
<evidence type="ECO:0000256" key="2">
    <source>
        <dbReference type="ARBA" id="ARBA00023239"/>
    </source>
</evidence>
<dbReference type="RefSeq" id="WP_154592215.1">
    <property type="nucleotide sequence ID" value="NZ_WLVL01000007.1"/>
</dbReference>
<dbReference type="EMBL" id="WLVL01000007">
    <property type="protein sequence ID" value="MTB70863.1"/>
    <property type="molecule type" value="Genomic_DNA"/>
</dbReference>
<keyword evidence="4" id="KW-1185">Reference proteome</keyword>
<proteinExistence type="predicted"/>
<dbReference type="PANTHER" id="PTHR33542">
    <property type="entry name" value="SIROHYDROCHLORIN FERROCHELATASE, CHLOROPLASTIC"/>
    <property type="match status" value="1"/>
</dbReference>
<evidence type="ECO:0000313" key="3">
    <source>
        <dbReference type="EMBL" id="MTB70863.1"/>
    </source>
</evidence>
<reference evidence="3 4" key="1">
    <citation type="submission" date="2019-11" db="EMBL/GenBank/DDBJ databases">
        <title>Whole genome sequencing identifies a novel species of the genus Arsenicicoccus isolated from human blood.</title>
        <authorList>
            <person name="Jeong J.H."/>
            <person name="Kweon O.J."/>
            <person name="Kim H.R."/>
            <person name="Kim T.-H."/>
            <person name="Ha S.-M."/>
            <person name="Lee M.-K."/>
        </authorList>
    </citation>
    <scope>NUCLEOTIDE SEQUENCE [LARGE SCALE GENOMIC DNA]</scope>
    <source>
        <strain evidence="3 4">MKL-02</strain>
    </source>
</reference>
<dbReference type="InterPro" id="IPR050963">
    <property type="entry name" value="Sirohydro_Cobaltochel/CbiX"/>
</dbReference>
<dbReference type="GO" id="GO:0046872">
    <property type="term" value="F:metal ion binding"/>
    <property type="evidence" value="ECO:0007669"/>
    <property type="project" value="UniProtKB-KW"/>
</dbReference>
<evidence type="ECO:0000256" key="1">
    <source>
        <dbReference type="ARBA" id="ARBA00022723"/>
    </source>
</evidence>
<protein>
    <submittedName>
        <fullName evidence="3">Sirohydrochlorin chelatase</fullName>
    </submittedName>
</protein>
<comment type="caution">
    <text evidence="3">The sequence shown here is derived from an EMBL/GenBank/DDBJ whole genome shotgun (WGS) entry which is preliminary data.</text>
</comment>
<dbReference type="CDD" id="cd03416">
    <property type="entry name" value="CbiX_SirB_N"/>
    <property type="match status" value="1"/>
</dbReference>
<dbReference type="Gene3D" id="3.40.50.1400">
    <property type="match status" value="2"/>
</dbReference>
<name>A0A6I3IDY6_9MICO</name>